<feature type="domain" description="DUF4062" evidence="1">
    <location>
        <begin position="2"/>
        <end position="84"/>
    </location>
</feature>
<reference evidence="3" key="1">
    <citation type="journal article" date="2019" name="Int. J. Syst. Evol. Microbiol.">
        <title>The Global Catalogue of Microorganisms (GCM) 10K type strain sequencing project: providing services to taxonomists for standard genome sequencing and annotation.</title>
        <authorList>
            <consortium name="The Broad Institute Genomics Platform"/>
            <consortium name="The Broad Institute Genome Sequencing Center for Infectious Disease"/>
            <person name="Wu L."/>
            <person name="Ma J."/>
        </authorList>
    </citation>
    <scope>NUCLEOTIDE SEQUENCE [LARGE SCALE GENOMIC DNA]</scope>
    <source>
        <strain evidence="3">JCM 18531</strain>
    </source>
</reference>
<evidence type="ECO:0000313" key="3">
    <source>
        <dbReference type="Proteomes" id="UP001499974"/>
    </source>
</evidence>
<proteinExistence type="predicted"/>
<dbReference type="InterPro" id="IPR025139">
    <property type="entry name" value="DUF4062"/>
</dbReference>
<evidence type="ECO:0000259" key="1">
    <source>
        <dbReference type="Pfam" id="PF13271"/>
    </source>
</evidence>
<protein>
    <recommendedName>
        <fullName evidence="1">DUF4062 domain-containing protein</fullName>
    </recommendedName>
</protein>
<dbReference type="Proteomes" id="UP001499974">
    <property type="component" value="Unassembled WGS sequence"/>
</dbReference>
<sequence length="392" mass="42191">MKVFISSVTHLLSDERAALPPFLRLLHHEGLRFEDFEAQNRSSREACLAGVEEADVYVLLLGPKYGTPLPDTGRAPTAEEFTRARQRGIPILVFNKVVDEPDEPEQRAFKAEVGHYVNGRLWRSFMDPLTCNQAVGEALEQVSVSQGPLRKENPTGAISVPWISEVSADDGSGQTLANWSQRRGGGLVPSSVYAPVLELHVVPDGTVPYLGAADMARRAQSLAADVRTSNFVGNADPLDVNSSDDLAWAVRPPHSNRTFGNEVTVEEFRGALATRAGAAGAFRALDTDTMGALVDQASLQEALALLFGLASPHVVETENVAVAVGLVNADRVWEGDPRRMGGRNSGHMRTTLGAAVRVGGDFVVAKDRLSGGFGDLGADLAHTLLQRLRDLR</sequence>
<comment type="caution">
    <text evidence="2">The sequence shown here is derived from an EMBL/GenBank/DDBJ whole genome shotgun (WGS) entry which is preliminary data.</text>
</comment>
<dbReference type="EMBL" id="BAABKM010000002">
    <property type="protein sequence ID" value="GAA4704984.1"/>
    <property type="molecule type" value="Genomic_DNA"/>
</dbReference>
<dbReference type="Pfam" id="PF13271">
    <property type="entry name" value="DUF4062"/>
    <property type="match status" value="1"/>
</dbReference>
<dbReference type="RefSeq" id="WP_345521434.1">
    <property type="nucleotide sequence ID" value="NZ_BAABKM010000002.1"/>
</dbReference>
<organism evidence="2 3">
    <name type="scientific">Nocardioides conyzicola</name>
    <dbReference type="NCBI Taxonomy" id="1651781"/>
    <lineage>
        <taxon>Bacteria</taxon>
        <taxon>Bacillati</taxon>
        <taxon>Actinomycetota</taxon>
        <taxon>Actinomycetes</taxon>
        <taxon>Propionibacteriales</taxon>
        <taxon>Nocardioidaceae</taxon>
        <taxon>Nocardioides</taxon>
    </lineage>
</organism>
<gene>
    <name evidence="2" type="ORF">GCM10023349_23300</name>
</gene>
<keyword evidence="3" id="KW-1185">Reference proteome</keyword>
<accession>A0ABP8XE15</accession>
<evidence type="ECO:0000313" key="2">
    <source>
        <dbReference type="EMBL" id="GAA4704984.1"/>
    </source>
</evidence>
<name>A0ABP8XE15_9ACTN</name>